<feature type="coiled-coil region" evidence="1">
    <location>
        <begin position="60"/>
        <end position="87"/>
    </location>
</feature>
<proteinExistence type="predicted"/>
<accession>A0A1H4KCP8</accession>
<protein>
    <submittedName>
        <fullName evidence="3">Uncharacterized protein</fullName>
    </submittedName>
</protein>
<feature type="transmembrane region" description="Helical" evidence="2">
    <location>
        <begin position="108"/>
        <end position="128"/>
    </location>
</feature>
<keyword evidence="2" id="KW-0812">Transmembrane</keyword>
<name>A0A1H4KCP8_9BACT</name>
<reference evidence="3 4" key="1">
    <citation type="submission" date="2016-10" db="EMBL/GenBank/DDBJ databases">
        <authorList>
            <person name="de Groot N.N."/>
        </authorList>
    </citation>
    <scope>NUCLEOTIDE SEQUENCE [LARGE SCALE GENOMIC DNA]</scope>
    <source>
        <strain evidence="3 4">AB35.6</strain>
    </source>
</reference>
<evidence type="ECO:0000256" key="2">
    <source>
        <dbReference type="SAM" id="Phobius"/>
    </source>
</evidence>
<evidence type="ECO:0000256" key="1">
    <source>
        <dbReference type="SAM" id="Coils"/>
    </source>
</evidence>
<keyword evidence="1" id="KW-0175">Coiled coil</keyword>
<gene>
    <name evidence="3" type="ORF">SAMN05443244_1117</name>
</gene>
<evidence type="ECO:0000313" key="4">
    <source>
        <dbReference type="Proteomes" id="UP000182409"/>
    </source>
</evidence>
<keyword evidence="2" id="KW-1133">Transmembrane helix</keyword>
<organism evidence="3 4">
    <name type="scientific">Terriglobus roseus</name>
    <dbReference type="NCBI Taxonomy" id="392734"/>
    <lineage>
        <taxon>Bacteria</taxon>
        <taxon>Pseudomonadati</taxon>
        <taxon>Acidobacteriota</taxon>
        <taxon>Terriglobia</taxon>
        <taxon>Terriglobales</taxon>
        <taxon>Acidobacteriaceae</taxon>
        <taxon>Terriglobus</taxon>
    </lineage>
</organism>
<dbReference type="AlphaFoldDB" id="A0A1H4KCP8"/>
<evidence type="ECO:0000313" key="3">
    <source>
        <dbReference type="EMBL" id="SEB55925.1"/>
    </source>
</evidence>
<dbReference type="RefSeq" id="WP_074652714.1">
    <property type="nucleotide sequence ID" value="NZ_FNSD01000001.1"/>
</dbReference>
<dbReference type="Proteomes" id="UP000182409">
    <property type="component" value="Unassembled WGS sequence"/>
</dbReference>
<sequence length="130" mass="14388">MGWLEVLAMLKRLLPLLNRIAPMLESYVGGRIAGRDDTAALERISTDLKQHLIATAAASRSETETELAQQTAILRELTEEVRRLKASGDERASQLAGLQQQLVATHTMVRLLAAGMLLILVVVIVMLFRR</sequence>
<keyword evidence="2" id="KW-0472">Membrane</keyword>
<dbReference type="EMBL" id="FNSD01000001">
    <property type="protein sequence ID" value="SEB55925.1"/>
    <property type="molecule type" value="Genomic_DNA"/>
</dbReference>
<dbReference type="OrthoDB" id="9946719at2"/>